<dbReference type="GO" id="GO:0051082">
    <property type="term" value="F:unfolded protein binding"/>
    <property type="evidence" value="ECO:0007669"/>
    <property type="project" value="InterPro"/>
</dbReference>
<evidence type="ECO:0000256" key="8">
    <source>
        <dbReference type="ARBA" id="ARBA00022729"/>
    </source>
</evidence>
<evidence type="ECO:0000256" key="20">
    <source>
        <dbReference type="ARBA" id="ARBA00023186"/>
    </source>
</evidence>
<evidence type="ECO:0000256" key="23">
    <source>
        <dbReference type="ARBA" id="ARBA00040224"/>
    </source>
</evidence>
<evidence type="ECO:0000256" key="17">
    <source>
        <dbReference type="ARBA" id="ARBA00023136"/>
    </source>
</evidence>
<evidence type="ECO:0000256" key="5">
    <source>
        <dbReference type="ARBA" id="ARBA00022553"/>
    </source>
</evidence>
<keyword evidence="17" id="KW-0472">Membrane</keyword>
<keyword evidence="11 25" id="KW-0256">Endoplasmic reticulum</keyword>
<keyword evidence="16" id="KW-0496">Mitochondrion</keyword>
<feature type="region of interest" description="Disordered" evidence="26">
    <location>
        <begin position="811"/>
        <end position="899"/>
    </location>
</feature>
<evidence type="ECO:0000256" key="1">
    <source>
        <dbReference type="ARBA" id="ARBA00004115"/>
    </source>
</evidence>
<dbReference type="EMBL" id="VCAZ01000111">
    <property type="protein sequence ID" value="TST60387.1"/>
    <property type="molecule type" value="Genomic_DNA"/>
</dbReference>
<dbReference type="PRINTS" id="PR00626">
    <property type="entry name" value="CALRETICULIN"/>
</dbReference>
<dbReference type="GO" id="GO:0033162">
    <property type="term" value="C:melanosome membrane"/>
    <property type="evidence" value="ECO:0007669"/>
    <property type="project" value="UniProtKB-SubCell"/>
</dbReference>
<evidence type="ECO:0000256" key="25">
    <source>
        <dbReference type="RuleBase" id="RU362126"/>
    </source>
</evidence>
<evidence type="ECO:0000256" key="24">
    <source>
        <dbReference type="PIRSR" id="PIRSR601580-3"/>
    </source>
</evidence>
<comment type="caution">
    <text evidence="29">The sequence shown here is derived from an EMBL/GenBank/DDBJ whole genome shotgun (WGS) entry which is preliminary data.</text>
</comment>
<evidence type="ECO:0000256" key="9">
    <source>
        <dbReference type="ARBA" id="ARBA00022734"/>
    </source>
</evidence>
<dbReference type="Pfam" id="PF04666">
    <property type="entry name" value="MGAT4_cons"/>
    <property type="match status" value="2"/>
</dbReference>
<keyword evidence="5" id="KW-0597">Phosphoprotein</keyword>
<evidence type="ECO:0000256" key="22">
    <source>
        <dbReference type="ARBA" id="ARBA00037453"/>
    </source>
</evidence>
<keyword evidence="15" id="KW-0007">Acetylation</keyword>
<dbReference type="AlphaFoldDB" id="A0A556V3R0"/>
<proteinExistence type="inferred from homology"/>
<keyword evidence="14" id="KW-1133">Transmembrane helix</keyword>
<keyword evidence="9" id="KW-0430">Lectin</keyword>
<feature type="region of interest" description="Disordered" evidence="26">
    <location>
        <begin position="272"/>
        <end position="293"/>
    </location>
</feature>
<evidence type="ECO:0000256" key="13">
    <source>
        <dbReference type="ARBA" id="ARBA00022843"/>
    </source>
</evidence>
<evidence type="ECO:0000256" key="12">
    <source>
        <dbReference type="ARBA" id="ARBA00022837"/>
    </source>
</evidence>
<keyword evidence="30" id="KW-1185">Reference proteome</keyword>
<protein>
    <recommendedName>
        <fullName evidence="23">Calnexin</fullName>
    </recommendedName>
</protein>
<feature type="compositionally biased region" description="Acidic residues" evidence="26">
    <location>
        <begin position="442"/>
        <end position="472"/>
    </location>
</feature>
<dbReference type="Gene3D" id="2.10.250.10">
    <property type="entry name" value="Calreticulin/calnexin, P domain"/>
    <property type="match status" value="1"/>
</dbReference>
<dbReference type="GO" id="GO:0005789">
    <property type="term" value="C:endoplasmic reticulum membrane"/>
    <property type="evidence" value="ECO:0007669"/>
    <property type="project" value="UniProtKB-SubCell"/>
</dbReference>
<evidence type="ECO:0000313" key="29">
    <source>
        <dbReference type="EMBL" id="TST60387.1"/>
    </source>
</evidence>
<keyword evidence="29" id="KW-0808">Transferase</keyword>
<dbReference type="InterPro" id="IPR056576">
    <property type="entry name" value="MGAT4_A/B/C_C"/>
</dbReference>
<keyword evidence="21" id="KW-0449">Lipoprotein</keyword>
<dbReference type="InterPro" id="IPR013320">
    <property type="entry name" value="ConA-like_dom_sf"/>
</dbReference>
<feature type="disulfide bond" evidence="24">
    <location>
        <begin position="587"/>
        <end position="621"/>
    </location>
</feature>
<evidence type="ECO:0000256" key="26">
    <source>
        <dbReference type="SAM" id="MobiDB-lite"/>
    </source>
</evidence>
<dbReference type="Gene3D" id="2.60.120.200">
    <property type="match status" value="1"/>
</dbReference>
<evidence type="ECO:0000259" key="27">
    <source>
        <dbReference type="Pfam" id="PF04666"/>
    </source>
</evidence>
<dbReference type="FunFam" id="2.60.120.200:FF:000430">
    <property type="entry name" value="Si:ch211-274f20.2"/>
    <property type="match status" value="1"/>
</dbReference>
<dbReference type="GO" id="GO:0005509">
    <property type="term" value="F:calcium ion binding"/>
    <property type="evidence" value="ECO:0007669"/>
    <property type="project" value="InterPro"/>
</dbReference>
<feature type="compositionally biased region" description="Acidic residues" evidence="26">
    <location>
        <begin position="838"/>
        <end position="851"/>
    </location>
</feature>
<evidence type="ECO:0000256" key="16">
    <source>
        <dbReference type="ARBA" id="ARBA00023128"/>
    </source>
</evidence>
<evidence type="ECO:0000256" key="15">
    <source>
        <dbReference type="ARBA" id="ARBA00022990"/>
    </source>
</evidence>
<evidence type="ECO:0000313" key="30">
    <source>
        <dbReference type="Proteomes" id="UP000319801"/>
    </source>
</evidence>
<dbReference type="GO" id="GO:0006457">
    <property type="term" value="P:protein folding"/>
    <property type="evidence" value="ECO:0007669"/>
    <property type="project" value="InterPro"/>
</dbReference>
<evidence type="ECO:0000259" key="28">
    <source>
        <dbReference type="Pfam" id="PF23524"/>
    </source>
</evidence>
<evidence type="ECO:0000256" key="11">
    <source>
        <dbReference type="ARBA" id="ARBA00022824"/>
    </source>
</evidence>
<dbReference type="GO" id="GO:0016757">
    <property type="term" value="F:glycosyltransferase activity"/>
    <property type="evidence" value="ECO:0007669"/>
    <property type="project" value="UniProtKB-KW"/>
</dbReference>
<feature type="domain" description="MGAT4 A/B/C C-terminal" evidence="28">
    <location>
        <begin position="323"/>
        <end position="379"/>
    </location>
</feature>
<evidence type="ECO:0000256" key="3">
    <source>
        <dbReference type="ARBA" id="ARBA00004583"/>
    </source>
</evidence>
<evidence type="ECO:0000256" key="4">
    <source>
        <dbReference type="ARBA" id="ARBA00010983"/>
    </source>
</evidence>
<sequence>MRLRNGTFLTALVFGVCGLISLSWYTAFSNSKGNVVDIYQREFLALRDRLHSAEQENLKRSKELNLVLDEIKRAIAEKQALRDINRTWSSLSDETKLKLWNITSSKNVLQLPSIFHHLPHLLAKENSLQPAVHVGQGRTGVSIVMGVPSVKREVHSYLTDTLSSLMSELSQAEKDDCVIVVFIAETDQQYANSVADNLKRLWRTKQNLDYCFLMMYAQSKGTYYVQLEDDIVARPNYFTTMKNFALQQPSEDWMILEFSQLGFIAIDSRSKQSMKPSPGLNAAKDCGDQQRNADTPSRLVSVVVSLASVLRPNIQSEKEALKEEKEKTPKYQRTEDGFIRIGHFQNGIAEGEVEASFGPLEAMRLSVLTDSPVWVILSEDSLHQHSISFSSVHQHRLLAGKRLLEGTAVKRTVATMELKVRLCLLLLAASVCVTLQVRAHDEDEDEDIHVEDNLDDYEMPDDGGDVDLEAEEQEKPTPTPAAPAVTYKAPEPRGEHFFAESFDKGTLDGWVLSKAKKDDIDEDIAKYDGKWEVEEMKDTKLPGDKGLVLKSRAKHHAISALLLRPFTFDTKPLIVQYEVNFQTGIDCGGAYVKLLSQGPELNLDEFVDKTPYTIMFGPDKCGEDYKLHFIFRHKNPKTGEFEEKHAKKPESDLRTYYTDKKTHLYTLAVSTYHFLFLWLLQEVGRIATSLFLVDEDMDGEWEAPQVPNPACESAPGCGKWERPMIDNPNYKGKWKAPMIDNPNYQGVWKPRKIPNPNFFEDLHPFRMTPFSAVGLELWSMSSDIFFDNFFITSDRIVAEKWADEGWGLKKAAEGAAEKKPATPAAEYKKTDEPQPDVKEEDEEEDEEEKEEEPDKKAEESPAEEAAQEEEDKQDNKSNEKQEDDILRRSPRSKLRARKD</sequence>
<dbReference type="OrthoDB" id="2016523at2759"/>
<feature type="compositionally biased region" description="Acidic residues" evidence="26">
    <location>
        <begin position="860"/>
        <end position="872"/>
    </location>
</feature>
<feature type="region of interest" description="Disordered" evidence="26">
    <location>
        <begin position="442"/>
        <end position="487"/>
    </location>
</feature>
<accession>A0A556V3R0</accession>
<keyword evidence="7" id="KW-0479">Metal-binding</keyword>
<dbReference type="SUPFAM" id="SSF63887">
    <property type="entry name" value="P-domain of calnexin/calreticulin"/>
    <property type="match status" value="1"/>
</dbReference>
<comment type="similarity">
    <text evidence="4 25">Belongs to the calreticulin family.</text>
</comment>
<feature type="domain" description="MGAT4 conserved region" evidence="27">
    <location>
        <begin position="110"/>
        <end position="200"/>
    </location>
</feature>
<evidence type="ECO:0000256" key="2">
    <source>
        <dbReference type="ARBA" id="ARBA00004573"/>
    </source>
</evidence>
<keyword evidence="18" id="KW-0564">Palmitate</keyword>
<evidence type="ECO:0000256" key="6">
    <source>
        <dbReference type="ARBA" id="ARBA00022692"/>
    </source>
</evidence>
<dbReference type="InterPro" id="IPR001580">
    <property type="entry name" value="Calret/calnex"/>
</dbReference>
<gene>
    <name evidence="29" type="ORF">Baya_12711</name>
</gene>
<dbReference type="GO" id="GO:0030246">
    <property type="term" value="F:carbohydrate binding"/>
    <property type="evidence" value="ECO:0007669"/>
    <property type="project" value="UniProtKB-KW"/>
</dbReference>
<feature type="domain" description="MGAT4 conserved region" evidence="27">
    <location>
        <begin position="202"/>
        <end position="264"/>
    </location>
</feature>
<dbReference type="Pfam" id="PF00262">
    <property type="entry name" value="Calreticulin"/>
    <property type="match status" value="2"/>
</dbReference>
<reference evidence="29 30" key="1">
    <citation type="journal article" date="2019" name="Genome Biol. Evol.">
        <title>Whole-Genome Sequencing of the Giant Devil Catfish, Bagarius yarrelli.</title>
        <authorList>
            <person name="Jiang W."/>
            <person name="Lv Y."/>
            <person name="Cheng L."/>
            <person name="Yang K."/>
            <person name="Chao B."/>
            <person name="Wang X."/>
            <person name="Li Y."/>
            <person name="Pan X."/>
            <person name="You X."/>
            <person name="Zhang Y."/>
            <person name="Yang J."/>
            <person name="Li J."/>
            <person name="Zhang X."/>
            <person name="Liu S."/>
            <person name="Sun C."/>
            <person name="Yang J."/>
            <person name="Shi Q."/>
        </authorList>
    </citation>
    <scope>NUCLEOTIDE SEQUENCE [LARGE SCALE GENOMIC DNA]</scope>
    <source>
        <strain evidence="29">JWS20170419001</strain>
        <tissue evidence="29">Muscle</tissue>
    </source>
</reference>
<evidence type="ECO:0000256" key="7">
    <source>
        <dbReference type="ARBA" id="ARBA00022723"/>
    </source>
</evidence>
<comment type="subcellular location">
    <subcellularLocation>
        <location evidence="1">Endoplasmic reticulum membrane</location>
        <topology evidence="1">Single-pass type I membrane protein</topology>
    </subcellularLocation>
    <subcellularLocation>
        <location evidence="2">Melanosome membrane</location>
        <topology evidence="2">Single-pass type I membrane protein</topology>
    </subcellularLocation>
    <subcellularLocation>
        <location evidence="3">Mitochondrion membrane</location>
        <topology evidence="3">Single-pass type I membrane protein</topology>
    </subcellularLocation>
</comment>
<keyword evidence="10" id="KW-0677">Repeat</keyword>
<evidence type="ECO:0000256" key="14">
    <source>
        <dbReference type="ARBA" id="ARBA00022989"/>
    </source>
</evidence>
<dbReference type="Pfam" id="PF23524">
    <property type="entry name" value="MGAT4A_C"/>
    <property type="match status" value="1"/>
</dbReference>
<evidence type="ECO:0000256" key="21">
    <source>
        <dbReference type="ARBA" id="ARBA00023288"/>
    </source>
</evidence>
<keyword evidence="19 24" id="KW-1015">Disulfide bond</keyword>
<dbReference type="GO" id="GO:0036503">
    <property type="term" value="P:ERAD pathway"/>
    <property type="evidence" value="ECO:0007669"/>
    <property type="project" value="TreeGrafter"/>
</dbReference>
<dbReference type="Proteomes" id="UP000319801">
    <property type="component" value="Unassembled WGS sequence"/>
</dbReference>
<feature type="compositionally biased region" description="Basic residues" evidence="26">
    <location>
        <begin position="888"/>
        <end position="899"/>
    </location>
</feature>
<dbReference type="PANTHER" id="PTHR11073:SF11">
    <property type="entry name" value="CALNEXIN"/>
    <property type="match status" value="1"/>
</dbReference>
<dbReference type="InterPro" id="IPR018124">
    <property type="entry name" value="Calret/calnex_CS"/>
</dbReference>
<dbReference type="InterPro" id="IPR009033">
    <property type="entry name" value="Calreticulin/calnexin_P_dom_sf"/>
</dbReference>
<name>A0A556V3R0_BAGYA</name>
<organism evidence="29 30">
    <name type="scientific">Bagarius yarrelli</name>
    <name type="common">Goonch</name>
    <name type="synonym">Bagrus yarrelli</name>
    <dbReference type="NCBI Taxonomy" id="175774"/>
    <lineage>
        <taxon>Eukaryota</taxon>
        <taxon>Metazoa</taxon>
        <taxon>Chordata</taxon>
        <taxon>Craniata</taxon>
        <taxon>Vertebrata</taxon>
        <taxon>Euteleostomi</taxon>
        <taxon>Actinopterygii</taxon>
        <taxon>Neopterygii</taxon>
        <taxon>Teleostei</taxon>
        <taxon>Ostariophysi</taxon>
        <taxon>Siluriformes</taxon>
        <taxon>Sisoridae</taxon>
        <taxon>Sisorinae</taxon>
        <taxon>Bagarius</taxon>
    </lineage>
</organism>
<dbReference type="InterPro" id="IPR057279">
    <property type="entry name" value="MGAT4"/>
</dbReference>
<keyword evidence="6" id="KW-0812">Transmembrane</keyword>
<feature type="compositionally biased region" description="Basic and acidic residues" evidence="26">
    <location>
        <begin position="873"/>
        <end position="887"/>
    </location>
</feature>
<keyword evidence="13" id="KW-0832">Ubl conjugation</keyword>
<dbReference type="PANTHER" id="PTHR11073">
    <property type="entry name" value="CALRETICULIN AND CALNEXIN"/>
    <property type="match status" value="1"/>
</dbReference>
<dbReference type="PROSITE" id="PS00804">
    <property type="entry name" value="CALRETICULIN_2"/>
    <property type="match status" value="1"/>
</dbReference>
<dbReference type="SUPFAM" id="SSF49899">
    <property type="entry name" value="Concanavalin A-like lectins/glucanases"/>
    <property type="match status" value="2"/>
</dbReference>
<feature type="compositionally biased region" description="Basic and acidic residues" evidence="26">
    <location>
        <begin position="811"/>
        <end position="837"/>
    </location>
</feature>
<keyword evidence="29" id="KW-0328">Glycosyltransferase</keyword>
<dbReference type="GO" id="GO:0031966">
    <property type="term" value="C:mitochondrial membrane"/>
    <property type="evidence" value="ECO:0007669"/>
    <property type="project" value="UniProtKB-SubCell"/>
</dbReference>
<keyword evidence="20 25" id="KW-0143">Chaperone</keyword>
<keyword evidence="8" id="KW-0732">Signal</keyword>
<evidence type="ECO:0000256" key="10">
    <source>
        <dbReference type="ARBA" id="ARBA00022737"/>
    </source>
</evidence>
<keyword evidence="12" id="KW-0106">Calcium</keyword>
<comment type="function">
    <text evidence="22">Calcium-binding protein that interacts with newly synthesized monoglucosylated glycoproteins in the endoplasmic reticulum. It may act in assisting protein assembly and/or in the retention within the ER of unassembled protein subunits. It seems to play a major role in the quality control apparatus of the ER by the retention of incorrectly folded proteins. Associated with partial T-cell antigen receptor complexes that escape the ER of immature thymocytes, it may function as a signaling complex regulating thymocyte maturation. Additionally it may play a role in receptor-mediated endocytosis at the synapse.</text>
</comment>
<evidence type="ECO:0000256" key="18">
    <source>
        <dbReference type="ARBA" id="ARBA00023139"/>
    </source>
</evidence>
<evidence type="ECO:0000256" key="19">
    <source>
        <dbReference type="ARBA" id="ARBA00023157"/>
    </source>
</evidence>